<organism evidence="1 2">
    <name type="scientific">Carya illinoinensis</name>
    <name type="common">Pecan</name>
    <dbReference type="NCBI Taxonomy" id="32201"/>
    <lineage>
        <taxon>Eukaryota</taxon>
        <taxon>Viridiplantae</taxon>
        <taxon>Streptophyta</taxon>
        <taxon>Embryophyta</taxon>
        <taxon>Tracheophyta</taxon>
        <taxon>Spermatophyta</taxon>
        <taxon>Magnoliopsida</taxon>
        <taxon>eudicotyledons</taxon>
        <taxon>Gunneridae</taxon>
        <taxon>Pentapetalae</taxon>
        <taxon>rosids</taxon>
        <taxon>fabids</taxon>
        <taxon>Fagales</taxon>
        <taxon>Juglandaceae</taxon>
        <taxon>Carya</taxon>
    </lineage>
</organism>
<name>A0A922DHC7_CARIL</name>
<dbReference type="Proteomes" id="UP000811246">
    <property type="component" value="Chromosome 12"/>
</dbReference>
<evidence type="ECO:0000313" key="1">
    <source>
        <dbReference type="EMBL" id="KAG6684436.1"/>
    </source>
</evidence>
<gene>
    <name evidence="1" type="ORF">I3842_12G063600</name>
</gene>
<dbReference type="AlphaFoldDB" id="A0A922DHC7"/>
<reference evidence="1" key="1">
    <citation type="submission" date="2021-01" db="EMBL/GenBank/DDBJ databases">
        <authorList>
            <person name="Lovell J.T."/>
            <person name="Bentley N."/>
            <person name="Bhattarai G."/>
            <person name="Jenkins J.W."/>
            <person name="Sreedasyam A."/>
            <person name="Alarcon Y."/>
            <person name="Bock C."/>
            <person name="Boston L."/>
            <person name="Carlson J."/>
            <person name="Cervantes K."/>
            <person name="Clermont K."/>
            <person name="Krom N."/>
            <person name="Kubenka K."/>
            <person name="Mamidi S."/>
            <person name="Mattison C."/>
            <person name="Monteros M."/>
            <person name="Pisani C."/>
            <person name="Plott C."/>
            <person name="Rajasekar S."/>
            <person name="Rhein H.S."/>
            <person name="Rohla C."/>
            <person name="Song M."/>
            <person name="Hilaire R.S."/>
            <person name="Shu S."/>
            <person name="Wells L."/>
            <person name="Wang X."/>
            <person name="Webber J."/>
            <person name="Heerema R.J."/>
            <person name="Klein P."/>
            <person name="Conner P."/>
            <person name="Grauke L."/>
            <person name="Grimwood J."/>
            <person name="Schmutz J."/>
            <person name="Randall J.J."/>
        </authorList>
    </citation>
    <scope>NUCLEOTIDE SEQUENCE</scope>
    <source>
        <tissue evidence="1">Leaf</tissue>
    </source>
</reference>
<proteinExistence type="predicted"/>
<comment type="caution">
    <text evidence="1">The sequence shown here is derived from an EMBL/GenBank/DDBJ whole genome shotgun (WGS) entry which is preliminary data.</text>
</comment>
<evidence type="ECO:0000313" key="2">
    <source>
        <dbReference type="Proteomes" id="UP000811246"/>
    </source>
</evidence>
<dbReference type="EMBL" id="CM031836">
    <property type="protein sequence ID" value="KAG6684436.1"/>
    <property type="molecule type" value="Genomic_DNA"/>
</dbReference>
<accession>A0A922DHC7</accession>
<sequence length="80" mass="9347">MKIRNRVDGIVLHCLFYNFLHNCKTVSVERTKRNNSASPRHCREIVERKKPCREIAAFGFEELAMTHPDTEGGETRNKRC</sequence>
<protein>
    <submittedName>
        <fullName evidence="1">Uncharacterized protein</fullName>
    </submittedName>
</protein>